<name>A0A0N4UG12_DRAME</name>
<keyword evidence="3" id="KW-1185">Reference proteome</keyword>
<reference evidence="4" key="1">
    <citation type="submission" date="2017-02" db="UniProtKB">
        <authorList>
            <consortium name="WormBaseParasite"/>
        </authorList>
    </citation>
    <scope>IDENTIFICATION</scope>
</reference>
<dbReference type="AlphaFoldDB" id="A0A0N4UG12"/>
<proteinExistence type="predicted"/>
<evidence type="ECO:0000313" key="4">
    <source>
        <dbReference type="WBParaSite" id="DME_0000640401-mRNA-1"/>
    </source>
</evidence>
<protein>
    <submittedName>
        <fullName evidence="4">HTH_48 domain-containing protein</fullName>
    </submittedName>
</protein>
<evidence type="ECO:0000313" key="1">
    <source>
        <dbReference type="EMBL" id="VDN59542.1"/>
    </source>
</evidence>
<dbReference type="WBParaSite" id="DME_0000640401-mRNA-1">
    <property type="protein sequence ID" value="DME_0000640401-mRNA-1"/>
    <property type="gene ID" value="DME_0000640401"/>
</dbReference>
<dbReference type="Proteomes" id="UP000274756">
    <property type="component" value="Unassembled WGS sequence"/>
</dbReference>
<evidence type="ECO:0000313" key="2">
    <source>
        <dbReference type="Proteomes" id="UP000038040"/>
    </source>
</evidence>
<dbReference type="Proteomes" id="UP000038040">
    <property type="component" value="Unplaced"/>
</dbReference>
<organism evidence="2 4">
    <name type="scientific">Dracunculus medinensis</name>
    <name type="common">Guinea worm</name>
    <dbReference type="NCBI Taxonomy" id="318479"/>
    <lineage>
        <taxon>Eukaryota</taxon>
        <taxon>Metazoa</taxon>
        <taxon>Ecdysozoa</taxon>
        <taxon>Nematoda</taxon>
        <taxon>Chromadorea</taxon>
        <taxon>Rhabditida</taxon>
        <taxon>Spirurina</taxon>
        <taxon>Dracunculoidea</taxon>
        <taxon>Dracunculidae</taxon>
        <taxon>Dracunculus</taxon>
    </lineage>
</organism>
<reference evidence="1 3" key="2">
    <citation type="submission" date="2018-11" db="EMBL/GenBank/DDBJ databases">
        <authorList>
            <consortium name="Pathogen Informatics"/>
        </authorList>
    </citation>
    <scope>NUCLEOTIDE SEQUENCE [LARGE SCALE GENOMIC DNA]</scope>
</reference>
<evidence type="ECO:0000313" key="3">
    <source>
        <dbReference type="Proteomes" id="UP000274756"/>
    </source>
</evidence>
<sequence length="140" mass="16057">MIMTTSKICNENGTVEQNSLLERHGLENGVSDSDRDNRKFFRLLHKATIIRTTISEMVRDINGVPIKTVKDRLRRWKEFFEGKLNHGPPFIVQNITDLPVEPYVCNCKPPTEEEITSVIHKLKINQTSGARSSNVVHYHS</sequence>
<dbReference type="EMBL" id="UYYG01001184">
    <property type="protein sequence ID" value="VDN59542.1"/>
    <property type="molecule type" value="Genomic_DNA"/>
</dbReference>
<dbReference type="OrthoDB" id="10631211at2759"/>
<accession>A0A0N4UG12</accession>
<gene>
    <name evidence="1" type="ORF">DME_LOCUS9515</name>
</gene>